<proteinExistence type="predicted"/>
<organism evidence="4 5">
    <name type="scientific">Coraliomargarita algicola</name>
    <dbReference type="NCBI Taxonomy" id="3092156"/>
    <lineage>
        <taxon>Bacteria</taxon>
        <taxon>Pseudomonadati</taxon>
        <taxon>Verrucomicrobiota</taxon>
        <taxon>Opitutia</taxon>
        <taxon>Puniceicoccales</taxon>
        <taxon>Coraliomargaritaceae</taxon>
        <taxon>Coraliomargarita</taxon>
    </lineage>
</organism>
<dbReference type="Pfam" id="PF00005">
    <property type="entry name" value="ABC_tran"/>
    <property type="match status" value="1"/>
</dbReference>
<feature type="domain" description="ABC transporter" evidence="3">
    <location>
        <begin position="8"/>
        <end position="219"/>
    </location>
</feature>
<keyword evidence="2 4" id="KW-0067">ATP-binding</keyword>
<dbReference type="GO" id="GO:0005524">
    <property type="term" value="F:ATP binding"/>
    <property type="evidence" value="ECO:0007669"/>
    <property type="project" value="UniProtKB-KW"/>
</dbReference>
<dbReference type="PANTHER" id="PTHR24221:SF590">
    <property type="entry name" value="COMPONENT LINKED WITH THE ASSEMBLY OF CYTOCHROME' TRANSPORT TRANSMEMBRANE ATP-BINDING PROTEIN ABC TRANSPORTER CYDD-RELATED"/>
    <property type="match status" value="1"/>
</dbReference>
<dbReference type="Gene3D" id="3.40.50.300">
    <property type="entry name" value="P-loop containing nucleotide triphosphate hydrolases"/>
    <property type="match status" value="1"/>
</dbReference>
<dbReference type="RefSeq" id="WP_319831000.1">
    <property type="nucleotide sequence ID" value="NZ_CP138858.1"/>
</dbReference>
<evidence type="ECO:0000313" key="4">
    <source>
        <dbReference type="EMBL" id="WPJ94036.1"/>
    </source>
</evidence>
<reference evidence="4 5" key="1">
    <citation type="submission" date="2023-11" db="EMBL/GenBank/DDBJ databases">
        <title>Coraliomargarita sp. nov., isolated from marine algae.</title>
        <authorList>
            <person name="Lee J.K."/>
            <person name="Baek J.H."/>
            <person name="Kim J.M."/>
            <person name="Choi D.G."/>
            <person name="Jeon C.O."/>
        </authorList>
    </citation>
    <scope>NUCLEOTIDE SEQUENCE [LARGE SCALE GENOMIC DNA]</scope>
    <source>
        <strain evidence="4 5">J2-16</strain>
    </source>
</reference>
<evidence type="ECO:0000313" key="5">
    <source>
        <dbReference type="Proteomes" id="UP001324993"/>
    </source>
</evidence>
<dbReference type="InterPro" id="IPR027417">
    <property type="entry name" value="P-loop_NTPase"/>
</dbReference>
<accession>A0ABZ0RF59</accession>
<dbReference type="PROSITE" id="PS50893">
    <property type="entry name" value="ABC_TRANSPORTER_2"/>
    <property type="match status" value="1"/>
</dbReference>
<dbReference type="SMART" id="SM00382">
    <property type="entry name" value="AAA"/>
    <property type="match status" value="1"/>
</dbReference>
<protein>
    <submittedName>
        <fullName evidence="4">ATP-binding cassette domain-containing protein</fullName>
    </submittedName>
</protein>
<dbReference type="PROSITE" id="PS00211">
    <property type="entry name" value="ABC_TRANSPORTER_1"/>
    <property type="match status" value="1"/>
</dbReference>
<name>A0ABZ0RF59_9BACT</name>
<evidence type="ECO:0000256" key="1">
    <source>
        <dbReference type="ARBA" id="ARBA00022741"/>
    </source>
</evidence>
<dbReference type="SUPFAM" id="SSF52540">
    <property type="entry name" value="P-loop containing nucleoside triphosphate hydrolases"/>
    <property type="match status" value="1"/>
</dbReference>
<dbReference type="PANTHER" id="PTHR24221">
    <property type="entry name" value="ATP-BINDING CASSETTE SUB-FAMILY B"/>
    <property type="match status" value="1"/>
</dbReference>
<dbReference type="InterPro" id="IPR017871">
    <property type="entry name" value="ABC_transporter-like_CS"/>
</dbReference>
<dbReference type="Proteomes" id="UP001324993">
    <property type="component" value="Chromosome"/>
</dbReference>
<dbReference type="InterPro" id="IPR003593">
    <property type="entry name" value="AAA+_ATPase"/>
</dbReference>
<dbReference type="InterPro" id="IPR003439">
    <property type="entry name" value="ABC_transporter-like_ATP-bd"/>
</dbReference>
<gene>
    <name evidence="4" type="ORF">SH580_11385</name>
</gene>
<sequence>MNSSVPALMIRELSIFFEGRPLLSDFSLELRAGEKVALAGRSGAGKTTLLRALMGFCVPAAGSLSVAGLAVDAANVAAVRQCINWLPQQAEPGADTVREALCLPLEFKRNQALAARFTDVKLHEVLQAVGLAALDLAADARRLSGGEQQRLALARALLLDRPVWLVDEPTSSLDAETKTAVMDCILASPERTVLAISHDAEFLARFNRVVRVGEDGQHG</sequence>
<evidence type="ECO:0000259" key="3">
    <source>
        <dbReference type="PROSITE" id="PS50893"/>
    </source>
</evidence>
<keyword evidence="5" id="KW-1185">Reference proteome</keyword>
<dbReference type="EMBL" id="CP138858">
    <property type="protein sequence ID" value="WPJ94036.1"/>
    <property type="molecule type" value="Genomic_DNA"/>
</dbReference>
<evidence type="ECO:0000256" key="2">
    <source>
        <dbReference type="ARBA" id="ARBA00022840"/>
    </source>
</evidence>
<dbReference type="InterPro" id="IPR039421">
    <property type="entry name" value="Type_1_exporter"/>
</dbReference>
<keyword evidence="1" id="KW-0547">Nucleotide-binding</keyword>